<dbReference type="InterPro" id="IPR054307">
    <property type="entry name" value="I-HmuI_NUMOD-like"/>
</dbReference>
<dbReference type="SUPFAM" id="SSF64496">
    <property type="entry name" value="DNA-binding domain of intron-encoded endonucleases"/>
    <property type="match status" value="2"/>
</dbReference>
<dbReference type="Pfam" id="PF07453">
    <property type="entry name" value="NUMOD1"/>
    <property type="match status" value="1"/>
</dbReference>
<dbReference type="SUPFAM" id="SSF54060">
    <property type="entry name" value="His-Me finger endonucleases"/>
    <property type="match status" value="2"/>
</dbReference>
<gene>
    <name evidence="4" type="ORF">LCMAC101_07770</name>
</gene>
<feature type="domain" description="Nuclease-associated modular DNA-binding 1" evidence="1">
    <location>
        <begin position="260"/>
        <end position="293"/>
    </location>
</feature>
<reference evidence="4" key="1">
    <citation type="journal article" date="2019" name="MBio">
        <title>Virus Genomes from Deep Sea Sediments Expand the Ocean Megavirome and Support Independent Origins of Viral Gigantism.</title>
        <authorList>
            <person name="Backstrom D."/>
            <person name="Yutin N."/>
            <person name="Jorgensen S.L."/>
            <person name="Dharamshi J."/>
            <person name="Homa F."/>
            <person name="Zaremba-Niedwiedzka K."/>
            <person name="Spang A."/>
            <person name="Wolf Y.I."/>
            <person name="Koonin E.V."/>
            <person name="Ettema T.J."/>
        </authorList>
    </citation>
    <scope>NUCLEOTIDE SEQUENCE</scope>
</reference>
<dbReference type="GO" id="GO:0004519">
    <property type="term" value="F:endonuclease activity"/>
    <property type="evidence" value="ECO:0007669"/>
    <property type="project" value="UniProtKB-KW"/>
</dbReference>
<dbReference type="Pfam" id="PF22083">
    <property type="entry name" value="I-HmuI_NUMOD-like"/>
    <property type="match status" value="1"/>
</dbReference>
<accession>A0A481YSH3</accession>
<dbReference type="InterPro" id="IPR036388">
    <property type="entry name" value="WH-like_DNA-bd_sf"/>
</dbReference>
<keyword evidence="4" id="KW-0378">Hydrolase</keyword>
<proteinExistence type="predicted"/>
<name>A0A481YSH3_9VIRU</name>
<protein>
    <submittedName>
        <fullName evidence="4">HNH endonuclease</fullName>
    </submittedName>
</protein>
<dbReference type="InterPro" id="IPR010896">
    <property type="entry name" value="NUMOD1"/>
</dbReference>
<sequence>MSSLGRIRNKRSGYIFSDLPNSAGYVCNKFHDEGKPKVISVHIIVARTFLGEPESDDLTVDHINRDKTDNRLVNLRWATEKQQADNSDRSKCKPIGQPVIQYTMDMVEIKKWSNIITAAKELGIARGIITQVCKGKYNQAGGFKWAYERQDLNGEIWKEHKSLGIQVSNMGRIKSPHCHIVYGSKTNSGYLTYGKPTKLVHIIVAETFLPNPEKKPEVNHKDKIGSNNKVENLEWVTRSEQMIHSHRTNSNPNRHNRSTKAVKQYDLEGNFIGEYRSIRKASSETGCSVSCISQACLGNSKSTRGYVFKYSDDDVLKRPMRMCSNKVDLVDQNGDVIDSYESVRVAALTLEISYHNIYNVLCGITKKTKDGYRFKYH</sequence>
<feature type="domain" description="HNH nuclease" evidence="2">
    <location>
        <begin position="41"/>
        <end position="83"/>
    </location>
</feature>
<feature type="domain" description="HNH nuclease" evidence="2">
    <location>
        <begin position="198"/>
        <end position="242"/>
    </location>
</feature>
<organism evidence="4">
    <name type="scientific">Marseillevirus LCMAC101</name>
    <dbReference type="NCBI Taxonomy" id="2506602"/>
    <lineage>
        <taxon>Viruses</taxon>
        <taxon>Varidnaviria</taxon>
        <taxon>Bamfordvirae</taxon>
        <taxon>Nucleocytoviricota</taxon>
        <taxon>Megaviricetes</taxon>
        <taxon>Pimascovirales</taxon>
        <taxon>Pimascovirales incertae sedis</taxon>
        <taxon>Marseilleviridae</taxon>
    </lineage>
</organism>
<dbReference type="InterPro" id="IPR003647">
    <property type="entry name" value="Intron_nuc_1_rpt"/>
</dbReference>
<dbReference type="Gene3D" id="3.90.75.20">
    <property type="match status" value="2"/>
</dbReference>
<dbReference type="EMBL" id="MK500332">
    <property type="protein sequence ID" value="QBK86182.1"/>
    <property type="molecule type" value="Genomic_DNA"/>
</dbReference>
<dbReference type="Pfam" id="PF13392">
    <property type="entry name" value="HNH_3"/>
    <property type="match status" value="2"/>
</dbReference>
<dbReference type="Gene3D" id="1.10.10.10">
    <property type="entry name" value="Winged helix-like DNA-binding domain superfamily/Winged helix DNA-binding domain"/>
    <property type="match status" value="3"/>
</dbReference>
<evidence type="ECO:0000259" key="3">
    <source>
        <dbReference type="Pfam" id="PF22083"/>
    </source>
</evidence>
<evidence type="ECO:0000259" key="1">
    <source>
        <dbReference type="Pfam" id="PF07453"/>
    </source>
</evidence>
<evidence type="ECO:0000313" key="4">
    <source>
        <dbReference type="EMBL" id="QBK86182.1"/>
    </source>
</evidence>
<feature type="domain" description="DNA endonuclease I-HmuI-like NUMOD-like" evidence="3">
    <location>
        <begin position="331"/>
        <end position="375"/>
    </location>
</feature>
<keyword evidence="4" id="KW-0255">Endonuclease</keyword>
<keyword evidence="4" id="KW-0540">Nuclease</keyword>
<dbReference type="SMART" id="SM00497">
    <property type="entry name" value="IENR1"/>
    <property type="match status" value="3"/>
</dbReference>
<dbReference type="InterPro" id="IPR044925">
    <property type="entry name" value="His-Me_finger_sf"/>
</dbReference>
<evidence type="ECO:0000259" key="2">
    <source>
        <dbReference type="Pfam" id="PF13392"/>
    </source>
</evidence>
<dbReference type="InterPro" id="IPR003615">
    <property type="entry name" value="HNH_nuc"/>
</dbReference>